<name>A0A9W4U297_9ASCO</name>
<proteinExistence type="predicted"/>
<protein>
    <submittedName>
        <fullName evidence="2">Uncharacterized protein</fullName>
    </submittedName>
</protein>
<sequence length="797" mass="92019">MISILLPIIILFTCSFDLLYDLIKQLFQSSARLPSDYNVEVVKGLNVLTIENLNLLGFNFKSDKDILKYFNRLNNLDIYLYLDDIKSVNHFIQSAGVLKLYKNLSINWFFILCELLITMAIFGILFHIYKRVKLKFLIGWIFATVFTAIASVNILGFHKFEPSTKFIKLSYYLQLIILNSRNFLDKDKRTAIENGLVIIGTNLFGYLLSFFCKEERSFIGNKLILFTISGLIAIIIDFIMSKTFLKELIILNNVMIKKIKFHPIIYSILMIQIIITIMHWIIIAPIGNVKVKNTNTLIYYVEYVLIVIFITAVCNFFIEKKEIVEDKINEIELQGSLDIIRLETSKSPLIISVDLDNNIMVHNPFGGKSILKCDFWPINHIKLSDDGKYIVLINYKLGLVQCYEDLKLIWRHKNQYINKETKILNSFFRRKTIPGFLARRVLKSDSSSSLVDSNFPPVKEDKFEFIFVTNTQTIIYNRDGSFKNYPSPSPVLASALVLTPRVADRIVNFTEDKLIVGTIINNNLKFKELLFKETYNQLGQPLTRSTGKGKGYNEISIIPLYFGMIVIVKDFIAELVDVSTGIVIKKIGVGNFKPGSFRVTHSEFTHCKFCGSASINSLSIIYEDSGTLIVHNFKLDSKSKSNICLRVERDPREIRCQGFNNVQEQHWVYPDIIKWEITSVNTIMGISQTKFEIIQSNDTYKSNLKSIKKKTKKYESDLQFFVITLSDGIKKDYKKVESGTNVIAKYGFKSVVCNFGSKIEIFYLGNDKLIEEGEDLYFNNDLWTNELLFINKRRRRR</sequence>
<keyword evidence="1" id="KW-1133">Transmembrane helix</keyword>
<feature type="transmembrane region" description="Helical" evidence="1">
    <location>
        <begin position="265"/>
        <end position="286"/>
    </location>
</feature>
<evidence type="ECO:0000313" key="2">
    <source>
        <dbReference type="EMBL" id="CAI5760123.1"/>
    </source>
</evidence>
<feature type="transmembrane region" description="Helical" evidence="1">
    <location>
        <begin position="298"/>
        <end position="318"/>
    </location>
</feature>
<dbReference type="OrthoDB" id="1914839at2759"/>
<gene>
    <name evidence="2" type="ORF">CANVERA_P4633</name>
</gene>
<feature type="transmembrane region" description="Helical" evidence="1">
    <location>
        <begin position="108"/>
        <end position="129"/>
    </location>
</feature>
<evidence type="ECO:0000256" key="1">
    <source>
        <dbReference type="SAM" id="Phobius"/>
    </source>
</evidence>
<comment type="caution">
    <text evidence="2">The sequence shown here is derived from an EMBL/GenBank/DDBJ whole genome shotgun (WGS) entry which is preliminary data.</text>
</comment>
<accession>A0A9W4U297</accession>
<dbReference type="AlphaFoldDB" id="A0A9W4U297"/>
<feature type="transmembrane region" description="Helical" evidence="1">
    <location>
        <begin position="136"/>
        <end position="157"/>
    </location>
</feature>
<dbReference type="EMBL" id="CANTUO010000006">
    <property type="protein sequence ID" value="CAI5760123.1"/>
    <property type="molecule type" value="Genomic_DNA"/>
</dbReference>
<dbReference type="Proteomes" id="UP001152885">
    <property type="component" value="Unassembled WGS sequence"/>
</dbReference>
<keyword evidence="3" id="KW-1185">Reference proteome</keyword>
<evidence type="ECO:0000313" key="3">
    <source>
        <dbReference type="Proteomes" id="UP001152885"/>
    </source>
</evidence>
<reference evidence="2" key="1">
    <citation type="submission" date="2022-12" db="EMBL/GenBank/DDBJ databases">
        <authorList>
            <person name="Brejova B."/>
        </authorList>
    </citation>
    <scope>NUCLEOTIDE SEQUENCE</scope>
</reference>
<feature type="transmembrane region" description="Helical" evidence="1">
    <location>
        <begin position="223"/>
        <end position="245"/>
    </location>
</feature>
<keyword evidence="1" id="KW-0812">Transmembrane</keyword>
<organism evidence="2 3">
    <name type="scientific">Candida verbasci</name>
    <dbReference type="NCBI Taxonomy" id="1227364"/>
    <lineage>
        <taxon>Eukaryota</taxon>
        <taxon>Fungi</taxon>
        <taxon>Dikarya</taxon>
        <taxon>Ascomycota</taxon>
        <taxon>Saccharomycotina</taxon>
        <taxon>Pichiomycetes</taxon>
        <taxon>Debaryomycetaceae</taxon>
        <taxon>Candida/Lodderomyces clade</taxon>
        <taxon>Candida</taxon>
    </lineage>
</organism>
<keyword evidence="1" id="KW-0472">Membrane</keyword>
<feature type="transmembrane region" description="Helical" evidence="1">
    <location>
        <begin position="191"/>
        <end position="211"/>
    </location>
</feature>